<accession>A0AAV5T9P3</accession>
<keyword evidence="3" id="KW-1185">Reference proteome</keyword>
<comment type="caution">
    <text evidence="2">The sequence shown here is derived from an EMBL/GenBank/DDBJ whole genome shotgun (WGS) entry which is preliminary data.</text>
</comment>
<evidence type="ECO:0000256" key="1">
    <source>
        <dbReference type="SAM" id="MobiDB-lite"/>
    </source>
</evidence>
<feature type="compositionally biased region" description="Low complexity" evidence="1">
    <location>
        <begin position="89"/>
        <end position="102"/>
    </location>
</feature>
<dbReference type="AlphaFoldDB" id="A0AAV5T9P3"/>
<organism evidence="2 3">
    <name type="scientific">Pristionchus entomophagus</name>
    <dbReference type="NCBI Taxonomy" id="358040"/>
    <lineage>
        <taxon>Eukaryota</taxon>
        <taxon>Metazoa</taxon>
        <taxon>Ecdysozoa</taxon>
        <taxon>Nematoda</taxon>
        <taxon>Chromadorea</taxon>
        <taxon>Rhabditida</taxon>
        <taxon>Rhabditina</taxon>
        <taxon>Diplogasteromorpha</taxon>
        <taxon>Diplogasteroidea</taxon>
        <taxon>Neodiplogasteridae</taxon>
        <taxon>Pristionchus</taxon>
    </lineage>
</organism>
<protein>
    <submittedName>
        <fullName evidence="2">Uncharacterized protein</fullName>
    </submittedName>
</protein>
<reference evidence="2" key="1">
    <citation type="submission" date="2023-10" db="EMBL/GenBank/DDBJ databases">
        <title>Genome assembly of Pristionchus species.</title>
        <authorList>
            <person name="Yoshida K."/>
            <person name="Sommer R.J."/>
        </authorList>
    </citation>
    <scope>NUCLEOTIDE SEQUENCE</scope>
    <source>
        <strain evidence="2">RS0144</strain>
    </source>
</reference>
<dbReference type="Proteomes" id="UP001432027">
    <property type="component" value="Unassembled WGS sequence"/>
</dbReference>
<dbReference type="EMBL" id="BTSX01000004">
    <property type="protein sequence ID" value="GMS91657.1"/>
    <property type="molecule type" value="Genomic_DNA"/>
</dbReference>
<feature type="compositionally biased region" description="Basic and acidic residues" evidence="1">
    <location>
        <begin position="118"/>
        <end position="130"/>
    </location>
</feature>
<feature type="region of interest" description="Disordered" evidence="1">
    <location>
        <begin position="1"/>
        <end position="131"/>
    </location>
</feature>
<gene>
    <name evidence="2" type="ORF">PENTCL1PPCAC_13832</name>
</gene>
<proteinExistence type="predicted"/>
<evidence type="ECO:0000313" key="3">
    <source>
        <dbReference type="Proteomes" id="UP001432027"/>
    </source>
</evidence>
<sequence length="280" mass="30371">MTESILKLKGATGKNKGKKASGKIQKGSAKGKKGANSKGKTPTSASSKSKTPAAKGTGSARWRGSSAKSLPPLQRAPADKRPMKTPLTAHSASSSGASSASSKMGQSPGGGSYIKTPADARHDKKRENHVKSLNKTGFKGIRYGYCEGYCMRRVRFMIFDLSINRTMPPTSIRTPPPPPSRPVHLAVSRFVHGRASAEQSSRGTLRQRSKIKVQLQVRPRRVSRSKLHMQKPTISSHIEDGIVFSQWCYTEFVRLGTQPSSVADLLQGAPRQQLNLPQQQ</sequence>
<evidence type="ECO:0000313" key="2">
    <source>
        <dbReference type="EMBL" id="GMS91657.1"/>
    </source>
</evidence>
<name>A0AAV5T9P3_9BILA</name>
<feature type="non-terminal residue" evidence="2">
    <location>
        <position position="280"/>
    </location>
</feature>
<feature type="compositionally biased region" description="Low complexity" evidence="1">
    <location>
        <begin position="36"/>
        <end position="57"/>
    </location>
</feature>